<feature type="transmembrane region" description="Helical" evidence="1">
    <location>
        <begin position="170"/>
        <end position="189"/>
    </location>
</feature>
<evidence type="ECO:0000313" key="2">
    <source>
        <dbReference type="EMBL" id="SMC71668.1"/>
    </source>
</evidence>
<feature type="transmembrane region" description="Helical" evidence="1">
    <location>
        <begin position="351"/>
        <end position="373"/>
    </location>
</feature>
<feature type="transmembrane region" description="Helical" evidence="1">
    <location>
        <begin position="425"/>
        <end position="444"/>
    </location>
</feature>
<reference evidence="3" key="1">
    <citation type="submission" date="2017-04" db="EMBL/GenBank/DDBJ databases">
        <authorList>
            <person name="Varghese N."/>
            <person name="Submissions S."/>
        </authorList>
    </citation>
    <scope>NUCLEOTIDE SEQUENCE [LARGE SCALE GENOMIC DNA]</scope>
    <source>
        <strain evidence="3">DSM 12126</strain>
    </source>
</reference>
<feature type="transmembrane region" description="Helical" evidence="1">
    <location>
        <begin position="201"/>
        <end position="225"/>
    </location>
</feature>
<dbReference type="OrthoDB" id="1014144at2"/>
<feature type="transmembrane region" description="Helical" evidence="1">
    <location>
        <begin position="60"/>
        <end position="82"/>
    </location>
</feature>
<dbReference type="Proteomes" id="UP000192756">
    <property type="component" value="Unassembled WGS sequence"/>
</dbReference>
<keyword evidence="1" id="KW-0472">Membrane</keyword>
<evidence type="ECO:0000256" key="1">
    <source>
        <dbReference type="SAM" id="Phobius"/>
    </source>
</evidence>
<sequence>MLGTFLNHQWKAFWRSRNRKGSLAAQIVLIFFLLYFLIVVLAAGFGMAPLLSKVFPDQNIIKSFNGIILYYFAFDFVMRLQLQELPTLSIVPYLHLKIPKRKIISFLNIRALFSAFNLWPFLLFLPFCFVKIVPAYGAWVTLMYIVAILSIAFFNNYLVLYIKRKSITNIWYTVIGLAVIGLFAVLEYYKIISIMGGSDSIFRIISGQPLTALGFSVAALLIFYFNSRYLRQNLYAEELNAAEEKKVSTDYPFLNRFGKTGELAALELKLILRHKRSRTSLFMGFLFLLYGFIFYKQKAIATDAFGQMMFGAIFMTGVSILMYGQFMFAWQSAHFDGLLSNKISFKDFIKAKFLLFTIACTLITLLASFYGFLSPKLLLLHLTAYLYNVGFGTVVVLYLANFNYKRLEINKAATFNYQGISANQWLLMLPYTLTPILIYIPFGLVDKPYIGLMIVSLFGLIMIFMRGYWVNIITRKFEKQRYKIAEGFRE</sequence>
<keyword evidence="1" id="KW-0812">Transmembrane</keyword>
<dbReference type="AlphaFoldDB" id="A0A1W2BGT0"/>
<dbReference type="EMBL" id="FWXT01000001">
    <property type="protein sequence ID" value="SMC71668.1"/>
    <property type="molecule type" value="Genomic_DNA"/>
</dbReference>
<dbReference type="STRING" id="151894.SAMN04488524_2323"/>
<feature type="transmembrane region" description="Helical" evidence="1">
    <location>
        <begin position="385"/>
        <end position="404"/>
    </location>
</feature>
<gene>
    <name evidence="2" type="ORF">SAMN04488524_2323</name>
</gene>
<feature type="transmembrane region" description="Helical" evidence="1">
    <location>
        <begin position="308"/>
        <end position="330"/>
    </location>
</feature>
<evidence type="ECO:0008006" key="4">
    <source>
        <dbReference type="Google" id="ProtNLM"/>
    </source>
</evidence>
<keyword evidence="1" id="KW-1133">Transmembrane helix</keyword>
<dbReference type="RefSeq" id="WP_084238641.1">
    <property type="nucleotide sequence ID" value="NZ_FWXT01000001.1"/>
</dbReference>
<feature type="transmembrane region" description="Helical" evidence="1">
    <location>
        <begin position="103"/>
        <end position="124"/>
    </location>
</feature>
<accession>A0A1W2BGT0</accession>
<feature type="transmembrane region" description="Helical" evidence="1">
    <location>
        <begin position="450"/>
        <end position="469"/>
    </location>
</feature>
<dbReference type="InterPro" id="IPR043742">
    <property type="entry name" value="DUF5687"/>
</dbReference>
<evidence type="ECO:0000313" key="3">
    <source>
        <dbReference type="Proteomes" id="UP000192756"/>
    </source>
</evidence>
<protein>
    <recommendedName>
        <fullName evidence="4">ABC-2 type transport system permease protein</fullName>
    </recommendedName>
</protein>
<dbReference type="Pfam" id="PF18940">
    <property type="entry name" value="DUF5687"/>
    <property type="match status" value="1"/>
</dbReference>
<feature type="transmembrane region" description="Helical" evidence="1">
    <location>
        <begin position="279"/>
        <end position="296"/>
    </location>
</feature>
<name>A0A1W2BGT0_9SPHI</name>
<organism evidence="2 3">
    <name type="scientific">Pedobacter africanus</name>
    <dbReference type="NCBI Taxonomy" id="151894"/>
    <lineage>
        <taxon>Bacteria</taxon>
        <taxon>Pseudomonadati</taxon>
        <taxon>Bacteroidota</taxon>
        <taxon>Sphingobacteriia</taxon>
        <taxon>Sphingobacteriales</taxon>
        <taxon>Sphingobacteriaceae</taxon>
        <taxon>Pedobacter</taxon>
    </lineage>
</organism>
<feature type="transmembrane region" description="Helical" evidence="1">
    <location>
        <begin position="136"/>
        <end position="158"/>
    </location>
</feature>
<keyword evidence="3" id="KW-1185">Reference proteome</keyword>
<feature type="transmembrane region" description="Helical" evidence="1">
    <location>
        <begin position="21"/>
        <end position="48"/>
    </location>
</feature>
<proteinExistence type="predicted"/>